<evidence type="ECO:0000313" key="3">
    <source>
        <dbReference type="Proteomes" id="UP001163823"/>
    </source>
</evidence>
<evidence type="ECO:0000259" key="1">
    <source>
        <dbReference type="Pfam" id="PF19259"/>
    </source>
</evidence>
<feature type="domain" description="Ty3 transposon capsid-like protein" evidence="1">
    <location>
        <begin position="99"/>
        <end position="217"/>
    </location>
</feature>
<dbReference type="AlphaFoldDB" id="A0AAD7LL50"/>
<protein>
    <submittedName>
        <fullName evidence="2">Retrotransposon gag protein</fullName>
    </submittedName>
</protein>
<reference evidence="2" key="1">
    <citation type="journal article" date="2023" name="Science">
        <title>Elucidation of the pathway for biosynthesis of saponin adjuvants from the soapbark tree.</title>
        <authorList>
            <person name="Reed J."/>
            <person name="Orme A."/>
            <person name="El-Demerdash A."/>
            <person name="Owen C."/>
            <person name="Martin L.B.B."/>
            <person name="Misra R.C."/>
            <person name="Kikuchi S."/>
            <person name="Rejzek M."/>
            <person name="Martin A.C."/>
            <person name="Harkess A."/>
            <person name="Leebens-Mack J."/>
            <person name="Louveau T."/>
            <person name="Stephenson M.J."/>
            <person name="Osbourn A."/>
        </authorList>
    </citation>
    <scope>NUCLEOTIDE SEQUENCE</scope>
    <source>
        <strain evidence="2">S10</strain>
    </source>
</reference>
<evidence type="ECO:0000313" key="2">
    <source>
        <dbReference type="EMBL" id="KAJ7959978.1"/>
    </source>
</evidence>
<comment type="caution">
    <text evidence="2">The sequence shown here is derived from an EMBL/GenBank/DDBJ whole genome shotgun (WGS) entry which is preliminary data.</text>
</comment>
<dbReference type="Proteomes" id="UP001163823">
    <property type="component" value="Chromosome 8"/>
</dbReference>
<proteinExistence type="predicted"/>
<gene>
    <name evidence="2" type="ORF">O6P43_020485</name>
</gene>
<organism evidence="2 3">
    <name type="scientific">Quillaja saponaria</name>
    <name type="common">Soap bark tree</name>
    <dbReference type="NCBI Taxonomy" id="32244"/>
    <lineage>
        <taxon>Eukaryota</taxon>
        <taxon>Viridiplantae</taxon>
        <taxon>Streptophyta</taxon>
        <taxon>Embryophyta</taxon>
        <taxon>Tracheophyta</taxon>
        <taxon>Spermatophyta</taxon>
        <taxon>Magnoliopsida</taxon>
        <taxon>eudicotyledons</taxon>
        <taxon>Gunneridae</taxon>
        <taxon>Pentapetalae</taxon>
        <taxon>rosids</taxon>
        <taxon>fabids</taxon>
        <taxon>Fabales</taxon>
        <taxon>Quillajaceae</taxon>
        <taxon>Quillaja</taxon>
    </lineage>
</organism>
<keyword evidence="3" id="KW-1185">Reference proteome</keyword>
<name>A0AAD7LL50_QUISA</name>
<dbReference type="EMBL" id="JARAOO010000008">
    <property type="protein sequence ID" value="KAJ7959978.1"/>
    <property type="molecule type" value="Genomic_DNA"/>
</dbReference>
<dbReference type="Pfam" id="PF19259">
    <property type="entry name" value="Ty3_capsid"/>
    <property type="match status" value="1"/>
</dbReference>
<sequence length="218" mass="24264">MGGRTQEVSNVEGYGGLGICGYGPNPNLNPEVLNGGAGIPGGSAPEAQMHGVQGVFRYGMRAAGPEGPFFQQARYTRMECPRFEGDKFKDWSYKIEQFFEVEGVLEAHKIRTVSAVLEGRALHWHQAYMGTLAGRLITWNQYVTDMSHRFANASFEDPVADLKQWGSVKDYQDQFERILSQAIIPENFAISCFLSGLNKKLEIAVRSFSPQSLPQAMY</sequence>
<accession>A0AAD7LL50</accession>
<dbReference type="KEGG" id="qsa:O6P43_020485"/>
<dbReference type="InterPro" id="IPR045358">
    <property type="entry name" value="Ty3_capsid"/>
</dbReference>